<dbReference type="Proteomes" id="UP000738126">
    <property type="component" value="Unassembled WGS sequence"/>
</dbReference>
<sequence>MVHREALEAYLHEQLAVGECTDYAPNGLQVAGRERIETLVTGVTASAALLEAAAAAGADAVLVHHGYFWKGEDPRLVGMKGRRVRLLMEAGINLYAYHLPLDVHPELGNNAGLARLLGWEVTERRSAHGVPGLLWVGRPAAPLDPGALRRGLAEALGREPTHVAAAPERIERLAWCSGGAERLLEQAAGLGVDAYVSGEISEPTAHAARELGVHYFAAGHHATERSGVQALGAHLGEAFGINHRYIEISNPA</sequence>
<dbReference type="PANTHER" id="PTHR13799">
    <property type="entry name" value="NGG1 INTERACTING FACTOR 3"/>
    <property type="match status" value="1"/>
</dbReference>
<dbReference type="RefSeq" id="WP_200257905.1">
    <property type="nucleotide sequence ID" value="NZ_NRSH01000052.1"/>
</dbReference>
<gene>
    <name evidence="3" type="ORF">CKO13_06020</name>
</gene>
<keyword evidence="2" id="KW-0479">Metal-binding</keyword>
<dbReference type="EMBL" id="NRSH01000052">
    <property type="protein sequence ID" value="MBK1726587.1"/>
    <property type="molecule type" value="Genomic_DNA"/>
</dbReference>
<comment type="similarity">
    <text evidence="1">Belongs to the GTP cyclohydrolase I type 2/NIF3 family.</text>
</comment>
<evidence type="ECO:0000256" key="1">
    <source>
        <dbReference type="ARBA" id="ARBA00006964"/>
    </source>
</evidence>
<proteinExistence type="inferred from homology"/>
<dbReference type="SUPFAM" id="SSF102705">
    <property type="entry name" value="NIF3 (NGG1p interacting factor 3)-like"/>
    <property type="match status" value="1"/>
</dbReference>
<dbReference type="Gene3D" id="3.40.1390.30">
    <property type="entry name" value="NIF3 (NGG1p interacting factor 3)-like"/>
    <property type="match status" value="2"/>
</dbReference>
<keyword evidence="4" id="KW-1185">Reference proteome</keyword>
<dbReference type="Pfam" id="PF01784">
    <property type="entry name" value="DUF34_NIF3"/>
    <property type="match status" value="1"/>
</dbReference>
<reference evidence="3 4" key="1">
    <citation type="journal article" date="2020" name="Microorganisms">
        <title>Osmotic Adaptation and Compatible Solute Biosynthesis of Phototrophic Bacteria as Revealed from Genome Analyses.</title>
        <authorList>
            <person name="Imhoff J.F."/>
            <person name="Rahn T."/>
            <person name="Kunzel S."/>
            <person name="Keller A."/>
            <person name="Neulinger S.C."/>
        </authorList>
    </citation>
    <scope>NUCLEOTIDE SEQUENCE [LARGE SCALE GENOMIC DNA]</scope>
    <source>
        <strain evidence="3 4">DSM 15116</strain>
    </source>
</reference>
<dbReference type="InterPro" id="IPR036069">
    <property type="entry name" value="DUF34/NIF3_sf"/>
</dbReference>
<evidence type="ECO:0000313" key="3">
    <source>
        <dbReference type="EMBL" id="MBK1726587.1"/>
    </source>
</evidence>
<evidence type="ECO:0000313" key="4">
    <source>
        <dbReference type="Proteomes" id="UP000738126"/>
    </source>
</evidence>
<protein>
    <submittedName>
        <fullName evidence="3">Nif3-like dinuclear metal center hexameric protein</fullName>
    </submittedName>
</protein>
<dbReference type="NCBIfam" id="TIGR00486">
    <property type="entry name" value="YbgI_SA1388"/>
    <property type="match status" value="1"/>
</dbReference>
<evidence type="ECO:0000256" key="2">
    <source>
        <dbReference type="ARBA" id="ARBA00022723"/>
    </source>
</evidence>
<dbReference type="PANTHER" id="PTHR13799:SF14">
    <property type="entry name" value="GTP CYCLOHYDROLASE 1 TYPE 2 HOMOLOG"/>
    <property type="match status" value="1"/>
</dbReference>
<comment type="caution">
    <text evidence="3">The sequence shown here is derived from an EMBL/GenBank/DDBJ whole genome shotgun (WGS) entry which is preliminary data.</text>
</comment>
<accession>A0ABS1E5W5</accession>
<name>A0ABS1E5W5_9GAMM</name>
<organism evidence="3 4">
    <name type="scientific">Halorhodospira neutriphila</name>
    <dbReference type="NCBI Taxonomy" id="168379"/>
    <lineage>
        <taxon>Bacteria</taxon>
        <taxon>Pseudomonadati</taxon>
        <taxon>Pseudomonadota</taxon>
        <taxon>Gammaproteobacteria</taxon>
        <taxon>Chromatiales</taxon>
        <taxon>Ectothiorhodospiraceae</taxon>
        <taxon>Halorhodospira</taxon>
    </lineage>
</organism>
<dbReference type="InterPro" id="IPR002678">
    <property type="entry name" value="DUF34/NIF3"/>
</dbReference>